<evidence type="ECO:0000313" key="6">
    <source>
        <dbReference type="EMBL" id="CAD7358525.1"/>
    </source>
</evidence>
<dbReference type="Proteomes" id="UP000264146">
    <property type="component" value="Chromosome"/>
</dbReference>
<evidence type="ECO:0000313" key="9">
    <source>
        <dbReference type="Proteomes" id="UP000264146"/>
    </source>
</evidence>
<dbReference type="PROSITE" id="PS51071">
    <property type="entry name" value="HTH_RPIR"/>
    <property type="match status" value="1"/>
</dbReference>
<keyword evidence="10" id="KW-1185">Reference proteome</keyword>
<dbReference type="SUPFAM" id="SSF53697">
    <property type="entry name" value="SIS domain"/>
    <property type="match status" value="1"/>
</dbReference>
<dbReference type="GO" id="GO:0097367">
    <property type="term" value="F:carbohydrate derivative binding"/>
    <property type="evidence" value="ECO:0007669"/>
    <property type="project" value="InterPro"/>
</dbReference>
<dbReference type="Pfam" id="PF01418">
    <property type="entry name" value="HTH_6"/>
    <property type="match status" value="1"/>
</dbReference>
<feature type="domain" description="SIS" evidence="5">
    <location>
        <begin position="115"/>
        <end position="259"/>
    </location>
</feature>
<evidence type="ECO:0000256" key="1">
    <source>
        <dbReference type="ARBA" id="ARBA00023015"/>
    </source>
</evidence>
<reference evidence="6 9" key="3">
    <citation type="submission" date="2020-11" db="EMBL/GenBank/DDBJ databases">
        <authorList>
            <consortium name="Pathogen Informatics"/>
        </authorList>
    </citation>
    <scope>NUCLEOTIDE SEQUENCE [LARGE SCALE GENOMIC DNA]</scope>
    <source>
        <strain evidence="6 9">NCTC12218</strain>
    </source>
</reference>
<dbReference type="EMBL" id="UHEF01000001">
    <property type="protein sequence ID" value="SUM85961.1"/>
    <property type="molecule type" value="Genomic_DNA"/>
</dbReference>
<dbReference type="InterPro" id="IPR001347">
    <property type="entry name" value="SIS_dom"/>
</dbReference>
<dbReference type="PROSITE" id="PS51464">
    <property type="entry name" value="SIS"/>
    <property type="match status" value="1"/>
</dbReference>
<accession>A0A7Z7VW22</accession>
<evidence type="ECO:0000313" key="7">
    <source>
        <dbReference type="EMBL" id="NHA33108.1"/>
    </source>
</evidence>
<evidence type="ECO:0000313" key="10">
    <source>
        <dbReference type="Proteomes" id="UP000572988"/>
    </source>
</evidence>
<dbReference type="GO" id="GO:0003677">
    <property type="term" value="F:DNA binding"/>
    <property type="evidence" value="ECO:0007669"/>
    <property type="project" value="UniProtKB-KW"/>
</dbReference>
<proteinExistence type="predicted"/>
<gene>
    <name evidence="8" type="primary">murR</name>
    <name evidence="7" type="ORF">C1O36_00960</name>
    <name evidence="8" type="ORF">NCTC12218_00106</name>
</gene>
<keyword evidence="2" id="KW-0238">DNA-binding</keyword>
<evidence type="ECO:0000259" key="4">
    <source>
        <dbReference type="PROSITE" id="PS51071"/>
    </source>
</evidence>
<evidence type="ECO:0000256" key="2">
    <source>
        <dbReference type="ARBA" id="ARBA00023125"/>
    </source>
</evidence>
<dbReference type="GO" id="GO:0003700">
    <property type="term" value="F:DNA-binding transcription factor activity"/>
    <property type="evidence" value="ECO:0007669"/>
    <property type="project" value="InterPro"/>
</dbReference>
<dbReference type="Gene3D" id="3.40.50.10490">
    <property type="entry name" value="Glucose-6-phosphate isomerase like protein, domain 1"/>
    <property type="match status" value="1"/>
</dbReference>
<evidence type="ECO:0000256" key="3">
    <source>
        <dbReference type="ARBA" id="ARBA00023163"/>
    </source>
</evidence>
<protein>
    <submittedName>
        <fullName evidence="7 8">Transcriptional regulator</fullName>
    </submittedName>
</protein>
<dbReference type="RefSeq" id="WP_016425824.1">
    <property type="nucleotide sequence ID" value="NZ_CABKRV010000002.1"/>
</dbReference>
<reference evidence="7 10" key="1">
    <citation type="submission" date="2018-01" db="EMBL/GenBank/DDBJ databases">
        <title>Complete genome sequence of Staphylococcus Scheliferi isolated from human.</title>
        <authorList>
            <person name="Abouelkhair M.A."/>
            <person name="Bemis D.A."/>
            <person name="Kania S.A."/>
        </authorList>
    </citation>
    <scope>NUCLEOTIDE SEQUENCE [LARGE SCALE GENOMIC DNA]</scope>
    <source>
        <strain evidence="7 10">ATCC 43808</strain>
    </source>
</reference>
<name>A0A7Z7VW22_STASC</name>
<dbReference type="Pfam" id="PF01380">
    <property type="entry name" value="SIS"/>
    <property type="match status" value="1"/>
</dbReference>
<dbReference type="SUPFAM" id="SSF46689">
    <property type="entry name" value="Homeodomain-like"/>
    <property type="match status" value="1"/>
</dbReference>
<evidence type="ECO:0000313" key="8">
    <source>
        <dbReference type="EMBL" id="SUM85961.1"/>
    </source>
</evidence>
<dbReference type="GO" id="GO:1901135">
    <property type="term" value="P:carbohydrate derivative metabolic process"/>
    <property type="evidence" value="ECO:0007669"/>
    <property type="project" value="InterPro"/>
</dbReference>
<dbReference type="InterPro" id="IPR047640">
    <property type="entry name" value="RpiR-like"/>
</dbReference>
<sequence>MTQSITTRIEEKYNTLSIGKQKVANFILDHLNESSYLTLIQMQEKIGVSEATIIRFAYTIGYSGYSEMQSAIRDSIFHSKENDDVGVNSFESIEKDIELIRESAQKISVEVLDQIVRYLHDARNVYIVGRNTSKATAEWFSYVLGIFKPNVMRVQSENLSRYQLDMSEKDVLVTISFPRYHRETFKFFEYAKKQGLTTISVTNNSLSPYFRSSDITILAKTNRDISGYNEIAPVISILNLVFNHYRDQYSEEVRNRIQRLEALNDESDNLIE</sequence>
<dbReference type="EMBL" id="POVK01000002">
    <property type="protein sequence ID" value="NHA33108.1"/>
    <property type="molecule type" value="Genomic_DNA"/>
</dbReference>
<dbReference type="AlphaFoldDB" id="A0A7Z7VW22"/>
<organism evidence="8">
    <name type="scientific">Staphylococcus schleiferi</name>
    <dbReference type="NCBI Taxonomy" id="1295"/>
    <lineage>
        <taxon>Bacteria</taxon>
        <taxon>Bacillati</taxon>
        <taxon>Bacillota</taxon>
        <taxon>Bacilli</taxon>
        <taxon>Bacillales</taxon>
        <taxon>Staphylococcaceae</taxon>
        <taxon>Staphylococcus</taxon>
    </lineage>
</organism>
<dbReference type="CDD" id="cd05013">
    <property type="entry name" value="SIS_RpiR"/>
    <property type="match status" value="1"/>
</dbReference>
<reference evidence="8" key="2">
    <citation type="submission" date="2018-06" db="EMBL/GenBank/DDBJ databases">
        <authorList>
            <consortium name="Pathogen Informatics"/>
            <person name="Doyle S."/>
        </authorList>
    </citation>
    <scope>NUCLEOTIDE SEQUENCE [LARGE SCALE GENOMIC DNA]</scope>
    <source>
        <strain evidence="8">NCTC12218</strain>
    </source>
</reference>
<dbReference type="PANTHER" id="PTHR30514:SF18">
    <property type="entry name" value="RPIR-FAMILY TRANSCRIPTIONAL REGULATOR"/>
    <property type="match status" value="1"/>
</dbReference>
<dbReference type="InterPro" id="IPR009057">
    <property type="entry name" value="Homeodomain-like_sf"/>
</dbReference>
<dbReference type="InterPro" id="IPR046348">
    <property type="entry name" value="SIS_dom_sf"/>
</dbReference>
<keyword evidence="3" id="KW-0804">Transcription</keyword>
<dbReference type="Gene3D" id="1.10.10.10">
    <property type="entry name" value="Winged helix-like DNA-binding domain superfamily/Winged helix DNA-binding domain"/>
    <property type="match status" value="1"/>
</dbReference>
<feature type="domain" description="HTH rpiR-type" evidence="4">
    <location>
        <begin position="3"/>
        <end position="79"/>
    </location>
</feature>
<dbReference type="InterPro" id="IPR035472">
    <property type="entry name" value="RpiR-like_SIS"/>
</dbReference>
<dbReference type="InterPro" id="IPR036388">
    <property type="entry name" value="WH-like_DNA-bd_sf"/>
</dbReference>
<dbReference type="InterPro" id="IPR000281">
    <property type="entry name" value="HTH_RpiR"/>
</dbReference>
<keyword evidence="1" id="KW-0805">Transcription regulation</keyword>
<dbReference type="PANTHER" id="PTHR30514">
    <property type="entry name" value="GLUCOKINASE"/>
    <property type="match status" value="1"/>
</dbReference>
<dbReference type="EMBL" id="LR962863">
    <property type="protein sequence ID" value="CAD7358525.1"/>
    <property type="molecule type" value="Genomic_DNA"/>
</dbReference>
<dbReference type="Proteomes" id="UP000572988">
    <property type="component" value="Unassembled WGS sequence"/>
</dbReference>
<evidence type="ECO:0000259" key="5">
    <source>
        <dbReference type="PROSITE" id="PS51464"/>
    </source>
</evidence>